<comment type="similarity">
    <text evidence="1">Belongs to the membrane fusion protein (MFP) (TC 8.A.1) family.</text>
</comment>
<evidence type="ECO:0000259" key="4">
    <source>
        <dbReference type="Pfam" id="PF25954"/>
    </source>
</evidence>
<keyword evidence="3" id="KW-0472">Membrane</keyword>
<dbReference type="InterPro" id="IPR058637">
    <property type="entry name" value="YknX-like_C"/>
</dbReference>
<gene>
    <name evidence="7" type="ORF">DXX93_04900</name>
</gene>
<dbReference type="Gene3D" id="2.40.420.20">
    <property type="match status" value="1"/>
</dbReference>
<keyword evidence="2" id="KW-0175">Coiled coil</keyword>
<proteinExistence type="inferred from homology"/>
<feature type="domain" description="CusB-like beta-barrel" evidence="4">
    <location>
        <begin position="201"/>
        <end position="274"/>
    </location>
</feature>
<dbReference type="PANTHER" id="PTHR30469:SF16">
    <property type="entry name" value="HAE1 FAMILY EFFLUX PUMP MFP COMPONENT"/>
    <property type="match status" value="1"/>
</dbReference>
<organism evidence="7 8">
    <name type="scientific">Thalassotalea euphylliae</name>
    <dbReference type="NCBI Taxonomy" id="1655234"/>
    <lineage>
        <taxon>Bacteria</taxon>
        <taxon>Pseudomonadati</taxon>
        <taxon>Pseudomonadota</taxon>
        <taxon>Gammaproteobacteria</taxon>
        <taxon>Alteromonadales</taxon>
        <taxon>Colwelliaceae</taxon>
        <taxon>Thalassotalea</taxon>
    </lineage>
</organism>
<dbReference type="Pfam" id="PF25989">
    <property type="entry name" value="YknX_C"/>
    <property type="match status" value="1"/>
</dbReference>
<evidence type="ECO:0000313" key="8">
    <source>
        <dbReference type="Proteomes" id="UP000256478"/>
    </source>
</evidence>
<dbReference type="AlphaFoldDB" id="A0A3E0TPR1"/>
<accession>A0A3E0TPR1</accession>
<dbReference type="EMBL" id="QUOU01000001">
    <property type="protein sequence ID" value="REL25965.1"/>
    <property type="molecule type" value="Genomic_DNA"/>
</dbReference>
<dbReference type="InterPro" id="IPR006143">
    <property type="entry name" value="RND_pump_MFP"/>
</dbReference>
<keyword evidence="3" id="KW-1133">Transmembrane helix</keyword>
<dbReference type="Gene3D" id="1.10.287.470">
    <property type="entry name" value="Helix hairpin bin"/>
    <property type="match status" value="1"/>
</dbReference>
<evidence type="ECO:0000256" key="1">
    <source>
        <dbReference type="ARBA" id="ARBA00009477"/>
    </source>
</evidence>
<reference evidence="7 8" key="1">
    <citation type="submission" date="2018-08" db="EMBL/GenBank/DDBJ databases">
        <title>Thalassotalea euphylliae genome.</title>
        <authorList>
            <person name="Summers S."/>
            <person name="Rice S.A."/>
            <person name="Freckelton M.L."/>
            <person name="Nedved B.T."/>
            <person name="Hadfield M.G."/>
        </authorList>
    </citation>
    <scope>NUCLEOTIDE SEQUENCE [LARGE SCALE GENOMIC DNA]</scope>
    <source>
        <strain evidence="7 8">H1</strain>
    </source>
</reference>
<evidence type="ECO:0000256" key="3">
    <source>
        <dbReference type="SAM" id="Phobius"/>
    </source>
</evidence>
<comment type="caution">
    <text evidence="7">The sequence shown here is derived from an EMBL/GenBank/DDBJ whole genome shotgun (WGS) entry which is preliminary data.</text>
</comment>
<dbReference type="Pfam" id="PF25973">
    <property type="entry name" value="BSH_CzcB"/>
    <property type="match status" value="1"/>
</dbReference>
<feature type="coiled-coil region" evidence="2">
    <location>
        <begin position="101"/>
        <end position="128"/>
    </location>
</feature>
<keyword evidence="3" id="KW-0812">Transmembrane</keyword>
<evidence type="ECO:0000259" key="6">
    <source>
        <dbReference type="Pfam" id="PF25989"/>
    </source>
</evidence>
<dbReference type="SUPFAM" id="SSF111369">
    <property type="entry name" value="HlyD-like secretion proteins"/>
    <property type="match status" value="1"/>
</dbReference>
<dbReference type="RefSeq" id="WP_116007087.1">
    <property type="nucleotide sequence ID" value="NZ_QUOU01000001.1"/>
</dbReference>
<feature type="domain" description="YknX-like C-terminal permuted SH3-like" evidence="6">
    <location>
        <begin position="279"/>
        <end position="347"/>
    </location>
</feature>
<evidence type="ECO:0000256" key="2">
    <source>
        <dbReference type="SAM" id="Coils"/>
    </source>
</evidence>
<sequence>MSSSIKSRLPFIFILGLLVALIVYINWPQEQGQQKPRQRVVPVKTAVAQTAEFKDVIEALGNARANEQVLITSNYSDLVDEVSFQDGAIVRKGDILVRLNNQEEAAKVRELEANLAESVAQLNRFQDLLTKRATSKSQVDQQEAQTKAIAAQLLSARTKLNELTITAPFDGVLGFREISVGAYVQSGDVITSLDDLSTVKVDFSVPERFYTTIATGQMIEATNTAYDDKVFAGKIISVDPRIDNATRMVKVRAEIPNADYALRAGMLLTINVERSVEQVLQVPESAIIPIEDDHFVFVIADGKAVRKQVGVGRRKPGLVEITRGLNENESVVVEGALKLRDGTNVKVIEPKTQEPS</sequence>
<evidence type="ECO:0000259" key="5">
    <source>
        <dbReference type="Pfam" id="PF25973"/>
    </source>
</evidence>
<dbReference type="GO" id="GO:1990281">
    <property type="term" value="C:efflux pump complex"/>
    <property type="evidence" value="ECO:0007669"/>
    <property type="project" value="TreeGrafter"/>
</dbReference>
<protein>
    <submittedName>
        <fullName evidence="7">Efflux RND transporter periplasmic adaptor subunit</fullName>
    </submittedName>
</protein>
<dbReference type="InterPro" id="IPR058792">
    <property type="entry name" value="Beta-barrel_RND_2"/>
</dbReference>
<dbReference type="Proteomes" id="UP000256478">
    <property type="component" value="Unassembled WGS sequence"/>
</dbReference>
<dbReference type="Pfam" id="PF25954">
    <property type="entry name" value="Beta-barrel_RND_2"/>
    <property type="match status" value="1"/>
</dbReference>
<dbReference type="PANTHER" id="PTHR30469">
    <property type="entry name" value="MULTIDRUG RESISTANCE PROTEIN MDTA"/>
    <property type="match status" value="1"/>
</dbReference>
<dbReference type="InterPro" id="IPR058647">
    <property type="entry name" value="BSH_CzcB-like"/>
</dbReference>
<feature type="domain" description="CzcB-like barrel-sandwich hybrid" evidence="5">
    <location>
        <begin position="71"/>
        <end position="191"/>
    </location>
</feature>
<evidence type="ECO:0000313" key="7">
    <source>
        <dbReference type="EMBL" id="REL25965.1"/>
    </source>
</evidence>
<dbReference type="OrthoDB" id="9806939at2"/>
<dbReference type="FunFam" id="2.40.30.170:FF:000010">
    <property type="entry name" value="Efflux RND transporter periplasmic adaptor subunit"/>
    <property type="match status" value="1"/>
</dbReference>
<dbReference type="NCBIfam" id="TIGR01730">
    <property type="entry name" value="RND_mfp"/>
    <property type="match status" value="1"/>
</dbReference>
<feature type="transmembrane region" description="Helical" evidence="3">
    <location>
        <begin position="9"/>
        <end position="27"/>
    </location>
</feature>
<dbReference type="GO" id="GO:0015562">
    <property type="term" value="F:efflux transmembrane transporter activity"/>
    <property type="evidence" value="ECO:0007669"/>
    <property type="project" value="TreeGrafter"/>
</dbReference>
<dbReference type="Gene3D" id="2.40.30.170">
    <property type="match status" value="1"/>
</dbReference>
<name>A0A3E0TPR1_9GAMM</name>
<dbReference type="Gene3D" id="2.40.50.100">
    <property type="match status" value="1"/>
</dbReference>